<feature type="compositionally biased region" description="Polar residues" evidence="2">
    <location>
        <begin position="326"/>
        <end position="338"/>
    </location>
</feature>
<evidence type="ECO:0000256" key="1">
    <source>
        <dbReference type="PROSITE-ProRule" id="PRU00042"/>
    </source>
</evidence>
<dbReference type="PROSITE" id="PS50157">
    <property type="entry name" value="ZINC_FINGER_C2H2_2"/>
    <property type="match status" value="1"/>
</dbReference>
<name>A0AAN9QFX2_PHACN</name>
<comment type="caution">
    <text evidence="4">The sequence shown here is derived from an EMBL/GenBank/DDBJ whole genome shotgun (WGS) entry which is preliminary data.</text>
</comment>
<feature type="domain" description="C2H2-type" evidence="3">
    <location>
        <begin position="34"/>
        <end position="61"/>
    </location>
</feature>
<dbReference type="PROSITE" id="PS00028">
    <property type="entry name" value="ZINC_FINGER_C2H2_1"/>
    <property type="match status" value="1"/>
</dbReference>
<sequence length="349" mass="38152">MDLSGKRVSGEGSSSNGGAGASNLQLVPYSENKKVCPSCQREFKCGKSLGGHIKVHKKSRRTCKFTHKKKSNRRGFGSSLALTCPTVVNEDVRGGEIVAPLRIVENGASGAAVTPLRILQNGANDAEAPLRINEIGAGDAEAPLRIDETGASGAEIHDMSMSLVGCGWKTKGRRGSNEETNQVMIVNHSSYSDDEYEECDVEDSCDEDDYDNIKLRKWLRSRGYATRAHKICWTRRMLMCKVCNQYFRTLSAVISHVDECALTNSEIEMEEEIERERNEENGRVEVDQVVDNGVAEQQNGNGEMPDDAPVTKDNGGSSGVGEKQHVTTSAATTKNLQLDLNEMPPPEKD</sequence>
<evidence type="ECO:0000256" key="2">
    <source>
        <dbReference type="SAM" id="MobiDB-lite"/>
    </source>
</evidence>
<gene>
    <name evidence="4" type="ORF">VNO80_30546</name>
</gene>
<dbReference type="Proteomes" id="UP001374584">
    <property type="component" value="Unassembled WGS sequence"/>
</dbReference>
<dbReference type="AlphaFoldDB" id="A0AAN9QFX2"/>
<keyword evidence="1" id="KW-0479">Metal-binding</keyword>
<feature type="region of interest" description="Disordered" evidence="2">
    <location>
        <begin position="294"/>
        <end position="349"/>
    </location>
</feature>
<reference evidence="4 5" key="1">
    <citation type="submission" date="2024-01" db="EMBL/GenBank/DDBJ databases">
        <title>The genomes of 5 underutilized Papilionoideae crops provide insights into root nodulation and disease resistanc.</title>
        <authorList>
            <person name="Jiang F."/>
        </authorList>
    </citation>
    <scope>NUCLEOTIDE SEQUENCE [LARGE SCALE GENOMIC DNA]</scope>
    <source>
        <strain evidence="4">JINMINGXINNONG_FW02</strain>
        <tissue evidence="4">Leaves</tissue>
    </source>
</reference>
<evidence type="ECO:0000313" key="4">
    <source>
        <dbReference type="EMBL" id="KAK7333769.1"/>
    </source>
</evidence>
<keyword evidence="5" id="KW-1185">Reference proteome</keyword>
<evidence type="ECO:0000313" key="5">
    <source>
        <dbReference type="Proteomes" id="UP001374584"/>
    </source>
</evidence>
<dbReference type="EMBL" id="JAYMYR010000011">
    <property type="protein sequence ID" value="KAK7333769.1"/>
    <property type="molecule type" value="Genomic_DNA"/>
</dbReference>
<proteinExistence type="predicted"/>
<keyword evidence="1" id="KW-0863">Zinc-finger</keyword>
<keyword evidence="1" id="KW-0862">Zinc</keyword>
<evidence type="ECO:0000259" key="3">
    <source>
        <dbReference type="PROSITE" id="PS50157"/>
    </source>
</evidence>
<feature type="region of interest" description="Disordered" evidence="2">
    <location>
        <begin position="1"/>
        <end position="23"/>
    </location>
</feature>
<accession>A0AAN9QFX2</accession>
<dbReference type="GO" id="GO:0008270">
    <property type="term" value="F:zinc ion binding"/>
    <property type="evidence" value="ECO:0007669"/>
    <property type="project" value="UniProtKB-KW"/>
</dbReference>
<organism evidence="4 5">
    <name type="scientific">Phaseolus coccineus</name>
    <name type="common">Scarlet runner bean</name>
    <name type="synonym">Phaseolus multiflorus</name>
    <dbReference type="NCBI Taxonomy" id="3886"/>
    <lineage>
        <taxon>Eukaryota</taxon>
        <taxon>Viridiplantae</taxon>
        <taxon>Streptophyta</taxon>
        <taxon>Embryophyta</taxon>
        <taxon>Tracheophyta</taxon>
        <taxon>Spermatophyta</taxon>
        <taxon>Magnoliopsida</taxon>
        <taxon>eudicotyledons</taxon>
        <taxon>Gunneridae</taxon>
        <taxon>Pentapetalae</taxon>
        <taxon>rosids</taxon>
        <taxon>fabids</taxon>
        <taxon>Fabales</taxon>
        <taxon>Fabaceae</taxon>
        <taxon>Papilionoideae</taxon>
        <taxon>50 kb inversion clade</taxon>
        <taxon>NPAAA clade</taxon>
        <taxon>indigoferoid/millettioid clade</taxon>
        <taxon>Phaseoleae</taxon>
        <taxon>Phaseolus</taxon>
    </lineage>
</organism>
<protein>
    <recommendedName>
        <fullName evidence="3">C2H2-type domain-containing protein</fullName>
    </recommendedName>
</protein>
<dbReference type="InterPro" id="IPR013087">
    <property type="entry name" value="Znf_C2H2_type"/>
</dbReference>